<gene>
    <name evidence="1" type="ORF">AN696_0215925</name>
</gene>
<name>A0AB36FEM5_ENTAS</name>
<accession>A0AB36FEM5</accession>
<sequence length="164" mass="18891">MDTNSLFSAFGYISSTVQKIIKERDQIKLAALTSELQNKIIEAQGQFFEVTSKIGEQQKVIAELEKKVHSLEDLFNLRDSYKLVLLSKEQGFYAYRYTRSDEVEHYICQVCFDSGSSKRVLRMRSDGFCMCPACGQNKGVWLKDEPEIILRRSRKGGGFYDDFI</sequence>
<evidence type="ECO:0000313" key="2">
    <source>
        <dbReference type="Proteomes" id="UP000050495"/>
    </source>
</evidence>
<comment type="caution">
    <text evidence="1">The sequence shown here is derived from an EMBL/GenBank/DDBJ whole genome shotgun (WGS) entry which is preliminary data.</text>
</comment>
<reference evidence="1 2" key="1">
    <citation type="submission" date="2016-04" db="EMBL/GenBank/DDBJ databases">
        <authorList>
            <person name="Osei Sekyere J."/>
            <person name="Sivertsen A."/>
            <person name="Pedersen A.T."/>
            <person name="Sundsfjord A."/>
        </authorList>
    </citation>
    <scope>NUCLEOTIDE SEQUENCE [LARGE SCALE GENOMIC DNA]</scope>
    <source>
        <strain evidence="1 2">ST435:939705067</strain>
    </source>
</reference>
<proteinExistence type="predicted"/>
<organism evidence="1 2">
    <name type="scientific">Enterobacter asburiae</name>
    <dbReference type="NCBI Taxonomy" id="61645"/>
    <lineage>
        <taxon>Bacteria</taxon>
        <taxon>Pseudomonadati</taxon>
        <taxon>Pseudomonadota</taxon>
        <taxon>Gammaproteobacteria</taxon>
        <taxon>Enterobacterales</taxon>
        <taxon>Enterobacteriaceae</taxon>
        <taxon>Enterobacter</taxon>
        <taxon>Enterobacter cloacae complex</taxon>
    </lineage>
</organism>
<dbReference type="EMBL" id="LJEY02000167">
    <property type="protein sequence ID" value="OEH15181.1"/>
    <property type="molecule type" value="Genomic_DNA"/>
</dbReference>
<evidence type="ECO:0000313" key="1">
    <source>
        <dbReference type="EMBL" id="OEH15181.1"/>
    </source>
</evidence>
<dbReference type="RefSeq" id="WP_057060468.1">
    <property type="nucleotide sequence ID" value="NZ_JBMPAD010000026.1"/>
</dbReference>
<dbReference type="AlphaFoldDB" id="A0AB36FEM5"/>
<dbReference type="Proteomes" id="UP000050495">
    <property type="component" value="Unassembled WGS sequence"/>
</dbReference>
<protein>
    <submittedName>
        <fullName evidence="1">Uncharacterized protein</fullName>
    </submittedName>
</protein>